<dbReference type="Gene3D" id="3.30.530.20">
    <property type="match status" value="1"/>
</dbReference>
<name>A0ABW2CX67_9ACTN</name>
<feature type="compositionally biased region" description="Basic and acidic residues" evidence="1">
    <location>
        <begin position="381"/>
        <end position="392"/>
    </location>
</feature>
<protein>
    <submittedName>
        <fullName evidence="3">SRPBCC family protein</fullName>
    </submittedName>
</protein>
<dbReference type="RefSeq" id="WP_160822146.1">
    <property type="nucleotide sequence ID" value="NZ_JBHSXE010000001.1"/>
</dbReference>
<dbReference type="SUPFAM" id="SSF55961">
    <property type="entry name" value="Bet v1-like"/>
    <property type="match status" value="1"/>
</dbReference>
<feature type="region of interest" description="Disordered" evidence="1">
    <location>
        <begin position="334"/>
        <end position="392"/>
    </location>
</feature>
<dbReference type="CDD" id="cd07817">
    <property type="entry name" value="SRPBCC_8"/>
    <property type="match status" value="1"/>
</dbReference>
<accession>A0ABW2CX67</accession>
<dbReference type="Pfam" id="PF03364">
    <property type="entry name" value="Polyketide_cyc"/>
    <property type="match status" value="1"/>
</dbReference>
<reference evidence="4" key="1">
    <citation type="journal article" date="2019" name="Int. J. Syst. Evol. Microbiol.">
        <title>The Global Catalogue of Microorganisms (GCM) 10K type strain sequencing project: providing services to taxonomists for standard genome sequencing and annotation.</title>
        <authorList>
            <consortium name="The Broad Institute Genomics Platform"/>
            <consortium name="The Broad Institute Genome Sequencing Center for Infectious Disease"/>
            <person name="Wu L."/>
            <person name="Ma J."/>
        </authorList>
    </citation>
    <scope>NUCLEOTIDE SEQUENCE [LARGE SCALE GENOMIC DNA]</scope>
    <source>
        <strain evidence="4">JCM 3369</strain>
    </source>
</reference>
<organism evidence="3 4">
    <name type="scientific">Actinomadura yumaensis</name>
    <dbReference type="NCBI Taxonomy" id="111807"/>
    <lineage>
        <taxon>Bacteria</taxon>
        <taxon>Bacillati</taxon>
        <taxon>Actinomycetota</taxon>
        <taxon>Actinomycetes</taxon>
        <taxon>Streptosporangiales</taxon>
        <taxon>Thermomonosporaceae</taxon>
        <taxon>Actinomadura</taxon>
    </lineage>
</organism>
<feature type="domain" description="Coenzyme Q-binding protein COQ10 START" evidence="2">
    <location>
        <begin position="184"/>
        <end position="304"/>
    </location>
</feature>
<dbReference type="InterPro" id="IPR047137">
    <property type="entry name" value="ORF3"/>
</dbReference>
<dbReference type="Proteomes" id="UP001596380">
    <property type="component" value="Unassembled WGS sequence"/>
</dbReference>
<evidence type="ECO:0000256" key="1">
    <source>
        <dbReference type="SAM" id="MobiDB-lite"/>
    </source>
</evidence>
<comment type="caution">
    <text evidence="3">The sequence shown here is derived from an EMBL/GenBank/DDBJ whole genome shotgun (WGS) entry which is preliminary data.</text>
</comment>
<sequence>MKTPITKKSIGKVAQRIPTDKVARRIPIGGRKRTPVVGRITKNLPVDKIPTGGLSGARAAGAAGGVLLGAGAAVAATKVAGRLNGRGDGGDSSDSGATKRVEKPGEDEERDTKAARNAKTGQNAKSGGNGKADQDTGGDGDGGGDGEKPGVLGRLAEKAKGTGGGKGGGAEKVKVTNIVEHVDIGAPRRLVYDQWTQFQDFPSFMKKVVSIDQPSEEKLDWKVKIFWSSRTWESTIVEQVPDSHIVWRSKGAKGHVDGTVSFHSLAPNLTRVLMVLEYHPQGLFERIGNMWRAQGRRARLELKHFRRYVMTHSLTRADEIEGWRGEIRDSEVVTTHEDAVAEEGKNGSSKKTEDKPASASRSGSTGRSGSGSKSDGSSGQAKKDEKEPAKSR</sequence>
<dbReference type="PANTHER" id="PTHR33824:SF7">
    <property type="entry name" value="POLYKETIDE CYCLASE_DEHYDRASE AND LIPID TRANSPORT SUPERFAMILY PROTEIN"/>
    <property type="match status" value="1"/>
</dbReference>
<keyword evidence="4" id="KW-1185">Reference proteome</keyword>
<feature type="compositionally biased region" description="Basic and acidic residues" evidence="1">
    <location>
        <begin position="334"/>
        <end position="356"/>
    </location>
</feature>
<proteinExistence type="predicted"/>
<evidence type="ECO:0000259" key="2">
    <source>
        <dbReference type="Pfam" id="PF03364"/>
    </source>
</evidence>
<feature type="compositionally biased region" description="Low complexity" evidence="1">
    <location>
        <begin position="358"/>
        <end position="379"/>
    </location>
</feature>
<gene>
    <name evidence="3" type="ORF">ACFQKB_37755</name>
</gene>
<feature type="region of interest" description="Disordered" evidence="1">
    <location>
        <begin position="82"/>
        <end position="151"/>
    </location>
</feature>
<dbReference type="EMBL" id="JBHSXS010000039">
    <property type="protein sequence ID" value="MFC6885555.1"/>
    <property type="molecule type" value="Genomic_DNA"/>
</dbReference>
<feature type="compositionally biased region" description="Basic and acidic residues" evidence="1">
    <location>
        <begin position="97"/>
        <end position="114"/>
    </location>
</feature>
<dbReference type="PANTHER" id="PTHR33824">
    <property type="entry name" value="POLYKETIDE CYCLASE/DEHYDRASE AND LIPID TRANSPORT SUPERFAMILY PROTEIN"/>
    <property type="match status" value="1"/>
</dbReference>
<evidence type="ECO:0000313" key="3">
    <source>
        <dbReference type="EMBL" id="MFC6885555.1"/>
    </source>
</evidence>
<dbReference type="InterPro" id="IPR023393">
    <property type="entry name" value="START-like_dom_sf"/>
</dbReference>
<evidence type="ECO:0000313" key="4">
    <source>
        <dbReference type="Proteomes" id="UP001596380"/>
    </source>
</evidence>
<dbReference type="InterPro" id="IPR005031">
    <property type="entry name" value="COQ10_START"/>
</dbReference>